<dbReference type="Gene3D" id="1.10.640.10">
    <property type="entry name" value="Haem peroxidase domain superfamily, animal type"/>
    <property type="match status" value="1"/>
</dbReference>
<keyword evidence="4" id="KW-1185">Reference proteome</keyword>
<proteinExistence type="predicted"/>
<dbReference type="InterPro" id="IPR037120">
    <property type="entry name" value="Haem_peroxidase_sf_animal"/>
</dbReference>
<evidence type="ECO:0000256" key="1">
    <source>
        <dbReference type="ARBA" id="ARBA00022559"/>
    </source>
</evidence>
<dbReference type="GO" id="GO:0006979">
    <property type="term" value="P:response to oxidative stress"/>
    <property type="evidence" value="ECO:0007669"/>
    <property type="project" value="InterPro"/>
</dbReference>
<dbReference type="PANTHER" id="PTHR11475">
    <property type="entry name" value="OXIDASE/PEROXIDASE"/>
    <property type="match status" value="1"/>
</dbReference>
<sequence length="154" mass="17273">YAFGKPKAQSIKISNSSFILQFASARFVNNYFAGKPGQRKSRNADRHLKDFESGSPNTVLDLMDVLPNIDVSDIMEIPNVFECDDQTLPCDHTSRFRTATGWCNNLNFPAFGKSFRANTRLLRPAYDDGLSKPRSMSVTGRPLPSPRLISTNMH</sequence>
<accession>A0AAW0XBF0</accession>
<dbReference type="SUPFAM" id="SSF48113">
    <property type="entry name" value="Heme-dependent peroxidases"/>
    <property type="match status" value="1"/>
</dbReference>
<dbReference type="PROSITE" id="PS50292">
    <property type="entry name" value="PEROXIDASE_3"/>
    <property type="match status" value="1"/>
</dbReference>
<feature type="non-terminal residue" evidence="3">
    <location>
        <position position="1"/>
    </location>
</feature>
<keyword evidence="1" id="KW-0560">Oxidoreductase</keyword>
<gene>
    <name evidence="3" type="ORF">OTU49_004779</name>
</gene>
<keyword evidence="1" id="KW-0575">Peroxidase</keyword>
<dbReference type="EMBL" id="JARKIK010000043">
    <property type="protein sequence ID" value="KAK8737059.1"/>
    <property type="molecule type" value="Genomic_DNA"/>
</dbReference>
<comment type="caution">
    <text evidence="3">The sequence shown here is derived from an EMBL/GenBank/DDBJ whole genome shotgun (WGS) entry which is preliminary data.</text>
</comment>
<dbReference type="InterPro" id="IPR010255">
    <property type="entry name" value="Haem_peroxidase_sf"/>
</dbReference>
<protein>
    <submittedName>
        <fullName evidence="3">Uncharacterized protein</fullName>
    </submittedName>
</protein>
<organism evidence="3 4">
    <name type="scientific">Cherax quadricarinatus</name>
    <name type="common">Australian red claw crayfish</name>
    <dbReference type="NCBI Taxonomy" id="27406"/>
    <lineage>
        <taxon>Eukaryota</taxon>
        <taxon>Metazoa</taxon>
        <taxon>Ecdysozoa</taxon>
        <taxon>Arthropoda</taxon>
        <taxon>Crustacea</taxon>
        <taxon>Multicrustacea</taxon>
        <taxon>Malacostraca</taxon>
        <taxon>Eumalacostraca</taxon>
        <taxon>Eucarida</taxon>
        <taxon>Decapoda</taxon>
        <taxon>Pleocyemata</taxon>
        <taxon>Astacidea</taxon>
        <taxon>Parastacoidea</taxon>
        <taxon>Parastacidae</taxon>
        <taxon>Cherax</taxon>
    </lineage>
</organism>
<dbReference type="GO" id="GO:0020037">
    <property type="term" value="F:heme binding"/>
    <property type="evidence" value="ECO:0007669"/>
    <property type="project" value="InterPro"/>
</dbReference>
<feature type="non-terminal residue" evidence="3">
    <location>
        <position position="154"/>
    </location>
</feature>
<dbReference type="PANTHER" id="PTHR11475:SF134">
    <property type="entry name" value="LD42267P"/>
    <property type="match status" value="1"/>
</dbReference>
<dbReference type="InterPro" id="IPR019791">
    <property type="entry name" value="Haem_peroxidase_animal"/>
</dbReference>
<evidence type="ECO:0000256" key="2">
    <source>
        <dbReference type="SAM" id="MobiDB-lite"/>
    </source>
</evidence>
<evidence type="ECO:0000313" key="4">
    <source>
        <dbReference type="Proteomes" id="UP001445076"/>
    </source>
</evidence>
<feature type="region of interest" description="Disordered" evidence="2">
    <location>
        <begin position="126"/>
        <end position="154"/>
    </location>
</feature>
<dbReference type="AlphaFoldDB" id="A0AAW0XBF0"/>
<dbReference type="Pfam" id="PF03098">
    <property type="entry name" value="An_peroxidase"/>
    <property type="match status" value="1"/>
</dbReference>
<reference evidence="3 4" key="1">
    <citation type="journal article" date="2024" name="BMC Genomics">
        <title>Genome assembly of redclaw crayfish (Cherax quadricarinatus) provides insights into its immune adaptation and hypoxia tolerance.</title>
        <authorList>
            <person name="Liu Z."/>
            <person name="Zheng J."/>
            <person name="Li H."/>
            <person name="Fang K."/>
            <person name="Wang S."/>
            <person name="He J."/>
            <person name="Zhou D."/>
            <person name="Weng S."/>
            <person name="Chi M."/>
            <person name="Gu Z."/>
            <person name="He J."/>
            <person name="Li F."/>
            <person name="Wang M."/>
        </authorList>
    </citation>
    <scope>NUCLEOTIDE SEQUENCE [LARGE SCALE GENOMIC DNA]</scope>
    <source>
        <strain evidence="3">ZL_2023a</strain>
    </source>
</reference>
<evidence type="ECO:0000313" key="3">
    <source>
        <dbReference type="EMBL" id="KAK8737059.1"/>
    </source>
</evidence>
<dbReference type="Proteomes" id="UP001445076">
    <property type="component" value="Unassembled WGS sequence"/>
</dbReference>
<name>A0AAW0XBF0_CHEQU</name>
<dbReference type="GO" id="GO:0004601">
    <property type="term" value="F:peroxidase activity"/>
    <property type="evidence" value="ECO:0007669"/>
    <property type="project" value="UniProtKB-KW"/>
</dbReference>